<dbReference type="Pfam" id="PF25601">
    <property type="entry name" value="AAA_lid_14"/>
    <property type="match status" value="1"/>
</dbReference>
<accession>A9DEH7</accession>
<dbReference type="GO" id="GO:0006355">
    <property type="term" value="P:regulation of DNA-templated transcription"/>
    <property type="evidence" value="ECO:0007669"/>
    <property type="project" value="InterPro"/>
</dbReference>
<keyword evidence="1" id="KW-0547">Nucleotide-binding</keyword>
<proteinExistence type="predicted"/>
<dbReference type="Pfam" id="PF00989">
    <property type="entry name" value="PAS"/>
    <property type="match status" value="1"/>
</dbReference>
<dbReference type="PROSITE" id="PS50113">
    <property type="entry name" value="PAC"/>
    <property type="match status" value="1"/>
</dbReference>
<reference evidence="12 13" key="1">
    <citation type="submission" date="2007-10" db="EMBL/GenBank/DDBJ databases">
        <authorList>
            <person name="Wagner-Dobler I."/>
            <person name="Ferriera S."/>
            <person name="Johnson J."/>
            <person name="Kravitz S."/>
            <person name="Beeson K."/>
            <person name="Sutton G."/>
            <person name="Rogers Y.-H."/>
            <person name="Friedman R."/>
            <person name="Frazier M."/>
            <person name="Venter J.C."/>
        </authorList>
    </citation>
    <scope>NUCLEOTIDE SEQUENCE [LARGE SCALE GENOMIC DNA]</scope>
    <source>
        <strain evidence="12 13">DFL-43</strain>
    </source>
</reference>
<dbReference type="Pfam" id="PF00158">
    <property type="entry name" value="Sigma54_activat"/>
    <property type="match status" value="1"/>
</dbReference>
<dbReference type="PROSITE" id="PS00676">
    <property type="entry name" value="SIGMA54_INTERACT_2"/>
    <property type="match status" value="1"/>
</dbReference>
<keyword evidence="7" id="KW-0804">Transcription</keyword>
<dbReference type="CDD" id="cd00009">
    <property type="entry name" value="AAA"/>
    <property type="match status" value="1"/>
</dbReference>
<dbReference type="SUPFAM" id="SSF46689">
    <property type="entry name" value="Homeodomain-like"/>
    <property type="match status" value="1"/>
</dbReference>
<evidence type="ECO:0000256" key="4">
    <source>
        <dbReference type="ARBA" id="ARBA00023015"/>
    </source>
</evidence>
<dbReference type="GO" id="GO:0003677">
    <property type="term" value="F:DNA binding"/>
    <property type="evidence" value="ECO:0007669"/>
    <property type="project" value="UniProtKB-KW"/>
</dbReference>
<keyword evidence="13" id="KW-1185">Reference proteome</keyword>
<dbReference type="eggNOG" id="COG3829">
    <property type="taxonomic scope" value="Bacteria"/>
</dbReference>
<keyword evidence="5" id="KW-0238">DNA-binding</keyword>
<dbReference type="Gene3D" id="1.10.8.60">
    <property type="match status" value="1"/>
</dbReference>
<dbReference type="Gene3D" id="3.40.50.300">
    <property type="entry name" value="P-loop containing nucleotide triphosphate hydrolases"/>
    <property type="match status" value="1"/>
</dbReference>
<evidence type="ECO:0000259" key="11">
    <source>
        <dbReference type="PROSITE" id="PS50113"/>
    </source>
</evidence>
<evidence type="ECO:0000256" key="3">
    <source>
        <dbReference type="ARBA" id="ARBA00023012"/>
    </source>
</evidence>
<dbReference type="SUPFAM" id="SSF52540">
    <property type="entry name" value="P-loop containing nucleoside triphosphate hydrolases"/>
    <property type="match status" value="1"/>
</dbReference>
<dbReference type="PANTHER" id="PTHR32071">
    <property type="entry name" value="TRANSCRIPTIONAL REGULATORY PROTEIN"/>
    <property type="match status" value="1"/>
</dbReference>
<comment type="caution">
    <text evidence="12">The sequence shown here is derived from an EMBL/GenBank/DDBJ whole genome shotgun (WGS) entry which is preliminary data.</text>
</comment>
<dbReference type="CDD" id="cd00130">
    <property type="entry name" value="PAS"/>
    <property type="match status" value="1"/>
</dbReference>
<dbReference type="EMBL" id="ABIA03000003">
    <property type="protein sequence ID" value="EDQ31814.2"/>
    <property type="molecule type" value="Genomic_DNA"/>
</dbReference>
<dbReference type="FunFam" id="3.40.50.300:FF:000006">
    <property type="entry name" value="DNA-binding transcriptional regulator NtrC"/>
    <property type="match status" value="1"/>
</dbReference>
<dbReference type="Gene3D" id="3.30.450.20">
    <property type="entry name" value="PAS domain"/>
    <property type="match status" value="1"/>
</dbReference>
<reference evidence="12 13" key="2">
    <citation type="submission" date="2012-06" db="EMBL/GenBank/DDBJ databases">
        <authorList>
            <person name="Fiebig A."/>
        </authorList>
    </citation>
    <scope>NUCLEOTIDE SEQUENCE [LARGE SCALE GENOMIC DNA]</scope>
    <source>
        <strain evidence="12 13">DFL-43</strain>
    </source>
</reference>
<dbReference type="Proteomes" id="UP000004291">
    <property type="component" value="Chromosome"/>
</dbReference>
<protein>
    <submittedName>
        <fullName evidence="12">PAS domain S-box</fullName>
    </submittedName>
</protein>
<dbReference type="Gene3D" id="1.10.10.60">
    <property type="entry name" value="Homeodomain-like"/>
    <property type="match status" value="1"/>
</dbReference>
<dbReference type="InterPro" id="IPR058031">
    <property type="entry name" value="AAA_lid_NorR"/>
</dbReference>
<dbReference type="AlphaFoldDB" id="A9DEH7"/>
<dbReference type="InterPro" id="IPR025943">
    <property type="entry name" value="Sigma_54_int_dom_ATP-bd_2"/>
</dbReference>
<dbReference type="InterPro" id="IPR000014">
    <property type="entry name" value="PAS"/>
</dbReference>
<dbReference type="InterPro" id="IPR002078">
    <property type="entry name" value="Sigma_54_int"/>
</dbReference>
<dbReference type="PROSITE" id="PS00688">
    <property type="entry name" value="SIGMA54_INTERACT_3"/>
    <property type="match status" value="1"/>
</dbReference>
<feature type="coiled-coil region" evidence="8">
    <location>
        <begin position="278"/>
        <end position="316"/>
    </location>
</feature>
<dbReference type="HOGENOM" id="CLU_000445_8_8_5"/>
<keyword evidence="6" id="KW-0010">Activator</keyword>
<keyword evidence="3" id="KW-0902">Two-component regulatory system</keyword>
<dbReference type="PANTHER" id="PTHR32071:SF117">
    <property type="entry name" value="PTS-DEPENDENT DIHYDROXYACETONE KINASE OPERON REGULATORY PROTEIN-RELATED"/>
    <property type="match status" value="1"/>
</dbReference>
<evidence type="ECO:0000313" key="12">
    <source>
        <dbReference type="EMBL" id="EDQ31814.2"/>
    </source>
</evidence>
<keyword evidence="8" id="KW-0175">Coiled coil</keyword>
<evidence type="ECO:0000256" key="6">
    <source>
        <dbReference type="ARBA" id="ARBA00023159"/>
    </source>
</evidence>
<dbReference type="InterPro" id="IPR000700">
    <property type="entry name" value="PAS-assoc_C"/>
</dbReference>
<evidence type="ECO:0000256" key="8">
    <source>
        <dbReference type="SAM" id="Coils"/>
    </source>
</evidence>
<dbReference type="InterPro" id="IPR013767">
    <property type="entry name" value="PAS_fold"/>
</dbReference>
<evidence type="ECO:0000259" key="9">
    <source>
        <dbReference type="PROSITE" id="PS50045"/>
    </source>
</evidence>
<sequence length="634" mass="70989">MIVESCCILCGMDLSLEALSKTIELTALPTLLVDTDSGVIDAANGHASRLLEEDDLPGSAFADVLGSELAKLIVFTEAVDHYGESWTRDITLTARSGTAIQAELHSKLIRSRNRRHLLIQIIDLAGFHARTQQVTTTDLHNKGLMEWNRARDFFREMESENQLILDAAGEGIYGINLEGKTTFVNRAAQSILGWTAEDLLGQDIHAMIHHHHPDGTVYPSRECPIYHSFRNEKVARIEDEVFWHKDGRPIEVEYTSTPIYDQQVLAGAVVVFRDVTDRRENERKLHQAMEQIEALRERLEQENEYLQEEIQQVRSHYDLVGGSPAIQRTLAQINLVAATESNVLITGEGGTGKALVASATHKASSRAKRPIIRVNCAGISPASFESELFGHVRGAFAGALHDRTGKIEIANGGTLFLDEVSEIPLDLQGTILKVLRDKTFERLGESRTNKINVRVIAASTKDLELCVKQGSFREDLYFFLNVFPIECRPLRERVADIPELTQYFLKLACERLNLPKPTVTKANIRELQAYHWPGNVRELQNVIERGAILSRGDKLVLEFHKLGRKRLSELDTEVMTEEQMRDLQIKNIIACLKMTNGKVSGDDGAANLLGIRPTTLYSRIKKFGIADEQIEGNS</sequence>
<dbReference type="GO" id="GO:0000160">
    <property type="term" value="P:phosphorelay signal transduction system"/>
    <property type="evidence" value="ECO:0007669"/>
    <property type="project" value="UniProtKB-KW"/>
</dbReference>
<evidence type="ECO:0000256" key="7">
    <source>
        <dbReference type="ARBA" id="ARBA00023163"/>
    </source>
</evidence>
<dbReference type="InterPro" id="IPR035965">
    <property type="entry name" value="PAS-like_dom_sf"/>
</dbReference>
<keyword evidence="2" id="KW-0067">ATP-binding</keyword>
<dbReference type="InterPro" id="IPR009057">
    <property type="entry name" value="Homeodomain-like_sf"/>
</dbReference>
<name>A9DEH7_HOEPD</name>
<evidence type="ECO:0000313" key="13">
    <source>
        <dbReference type="Proteomes" id="UP000004291"/>
    </source>
</evidence>
<dbReference type="NCBIfam" id="TIGR00229">
    <property type="entry name" value="sensory_box"/>
    <property type="match status" value="1"/>
</dbReference>
<feature type="domain" description="Sigma-54 factor interaction" evidence="9">
    <location>
        <begin position="319"/>
        <end position="548"/>
    </location>
</feature>
<evidence type="ECO:0000259" key="10">
    <source>
        <dbReference type="PROSITE" id="PS50112"/>
    </source>
</evidence>
<dbReference type="SMART" id="SM00091">
    <property type="entry name" value="PAS"/>
    <property type="match status" value="2"/>
</dbReference>
<dbReference type="InterPro" id="IPR027417">
    <property type="entry name" value="P-loop_NTPase"/>
</dbReference>
<dbReference type="PROSITE" id="PS50045">
    <property type="entry name" value="SIGMA54_INTERACT_4"/>
    <property type="match status" value="1"/>
</dbReference>
<feature type="domain" description="PAS" evidence="10">
    <location>
        <begin position="157"/>
        <end position="214"/>
    </location>
</feature>
<dbReference type="GO" id="GO:0005524">
    <property type="term" value="F:ATP binding"/>
    <property type="evidence" value="ECO:0007669"/>
    <property type="project" value="UniProtKB-KW"/>
</dbReference>
<evidence type="ECO:0000256" key="2">
    <source>
        <dbReference type="ARBA" id="ARBA00022840"/>
    </source>
</evidence>
<evidence type="ECO:0000256" key="1">
    <source>
        <dbReference type="ARBA" id="ARBA00022741"/>
    </source>
</evidence>
<evidence type="ECO:0000256" key="5">
    <source>
        <dbReference type="ARBA" id="ARBA00023125"/>
    </source>
</evidence>
<organism evidence="12 13">
    <name type="scientific">Hoeflea phototrophica (strain DSM 17068 / NCIMB 14078 / DFL-43)</name>
    <dbReference type="NCBI Taxonomy" id="411684"/>
    <lineage>
        <taxon>Bacteria</taxon>
        <taxon>Pseudomonadati</taxon>
        <taxon>Pseudomonadota</taxon>
        <taxon>Alphaproteobacteria</taxon>
        <taxon>Hyphomicrobiales</taxon>
        <taxon>Rhizobiaceae</taxon>
        <taxon>Hoeflea</taxon>
    </lineage>
</organism>
<feature type="domain" description="PAC" evidence="11">
    <location>
        <begin position="235"/>
        <end position="287"/>
    </location>
</feature>
<dbReference type="InterPro" id="IPR025944">
    <property type="entry name" value="Sigma_54_int_dom_CS"/>
</dbReference>
<keyword evidence="4" id="KW-0805">Transcription regulation</keyword>
<dbReference type="PROSITE" id="PS50112">
    <property type="entry name" value="PAS"/>
    <property type="match status" value="1"/>
</dbReference>
<dbReference type="Pfam" id="PF13426">
    <property type="entry name" value="PAS_9"/>
    <property type="match status" value="1"/>
</dbReference>
<dbReference type="SUPFAM" id="SSF55785">
    <property type="entry name" value="PYP-like sensor domain (PAS domain)"/>
    <property type="match status" value="1"/>
</dbReference>
<dbReference type="STRING" id="411684.HPDFL43_10506"/>
<gene>
    <name evidence="12" type="ORF">HPDFL43_10506</name>
</gene>